<keyword evidence="1 2" id="KW-0238">DNA-binding</keyword>
<evidence type="ECO:0000256" key="2">
    <source>
        <dbReference type="PROSITE-ProRule" id="PRU00335"/>
    </source>
</evidence>
<reference evidence="4 5" key="1">
    <citation type="submission" date="2017-08" db="EMBL/GenBank/DDBJ databases">
        <title>Draft Genome Sequence of the Marine Bacterium Oceanimonas baumannii ATCC 700832.</title>
        <authorList>
            <person name="Mcclelland W.D."/>
            <person name="Brennan M.A."/>
            <person name="Trachtenberg A.M."/>
            <person name="Maclea K.S."/>
        </authorList>
    </citation>
    <scope>NUCLEOTIDE SEQUENCE [LARGE SCALE GENOMIC DNA]</scope>
    <source>
        <strain evidence="4 5">ATCC 700832</strain>
    </source>
</reference>
<organism evidence="4 5">
    <name type="scientific">Oceanimonas baumannii</name>
    <dbReference type="NCBI Taxonomy" id="129578"/>
    <lineage>
        <taxon>Bacteria</taxon>
        <taxon>Pseudomonadati</taxon>
        <taxon>Pseudomonadota</taxon>
        <taxon>Gammaproteobacteria</taxon>
        <taxon>Aeromonadales</taxon>
        <taxon>Aeromonadaceae</taxon>
        <taxon>Oceanimonas</taxon>
    </lineage>
</organism>
<dbReference type="AlphaFoldDB" id="A0A235CLR8"/>
<dbReference type="InterPro" id="IPR050109">
    <property type="entry name" value="HTH-type_TetR-like_transc_reg"/>
</dbReference>
<name>A0A235CLR8_9GAMM</name>
<evidence type="ECO:0000313" key="4">
    <source>
        <dbReference type="EMBL" id="OYD24967.1"/>
    </source>
</evidence>
<protein>
    <recommendedName>
        <fullName evidence="3">HTH tetR-type domain-containing protein</fullName>
    </recommendedName>
</protein>
<dbReference type="PANTHER" id="PTHR30055:SF223">
    <property type="entry name" value="HTH-TYPE TRANSCRIPTIONAL REGULATOR UIDR"/>
    <property type="match status" value="1"/>
</dbReference>
<dbReference type="GO" id="GO:0000976">
    <property type="term" value="F:transcription cis-regulatory region binding"/>
    <property type="evidence" value="ECO:0007669"/>
    <property type="project" value="TreeGrafter"/>
</dbReference>
<feature type="DNA-binding region" description="H-T-H motif" evidence="2">
    <location>
        <begin position="35"/>
        <end position="54"/>
    </location>
</feature>
<dbReference type="SUPFAM" id="SSF46689">
    <property type="entry name" value="Homeodomain-like"/>
    <property type="match status" value="1"/>
</dbReference>
<gene>
    <name evidence="4" type="ORF">B6S09_07130</name>
</gene>
<evidence type="ECO:0000313" key="5">
    <source>
        <dbReference type="Proteomes" id="UP000243640"/>
    </source>
</evidence>
<dbReference type="PRINTS" id="PR00455">
    <property type="entry name" value="HTHTETR"/>
</dbReference>
<dbReference type="Proteomes" id="UP000243640">
    <property type="component" value="Unassembled WGS sequence"/>
</dbReference>
<proteinExistence type="predicted"/>
<dbReference type="EMBL" id="NQJF01000005">
    <property type="protein sequence ID" value="OYD24967.1"/>
    <property type="molecule type" value="Genomic_DNA"/>
</dbReference>
<evidence type="ECO:0000256" key="1">
    <source>
        <dbReference type="ARBA" id="ARBA00023125"/>
    </source>
</evidence>
<dbReference type="InterPro" id="IPR009057">
    <property type="entry name" value="Homeodomain-like_sf"/>
</dbReference>
<dbReference type="GO" id="GO:0003700">
    <property type="term" value="F:DNA-binding transcription factor activity"/>
    <property type="evidence" value="ECO:0007669"/>
    <property type="project" value="TreeGrafter"/>
</dbReference>
<accession>A0A235CLR8</accession>
<dbReference type="Pfam" id="PF00440">
    <property type="entry name" value="TetR_N"/>
    <property type="match status" value="1"/>
</dbReference>
<dbReference type="PANTHER" id="PTHR30055">
    <property type="entry name" value="HTH-TYPE TRANSCRIPTIONAL REGULATOR RUTR"/>
    <property type="match status" value="1"/>
</dbReference>
<feature type="domain" description="HTH tetR-type" evidence="3">
    <location>
        <begin position="12"/>
        <end position="72"/>
    </location>
</feature>
<sequence>MEKKVVTRLTKEARRDQLLDVATQIIREKGTEALTLITLAQEAGVTKPITYNHFATRQSLLLAIYKRCDKIFVETMNAKIEHQANCFDEAVQLFSDAYLECVEQNGREYEEVVFALMAYPDHRHVRRVIRDFFCDVLIDVFRPFVTQPQQLLPLRMAAIFGAIEGIATMFNEARVKREEARKAIEDVLCCQLRD</sequence>
<dbReference type="OrthoDB" id="70491at2"/>
<evidence type="ECO:0000259" key="3">
    <source>
        <dbReference type="PROSITE" id="PS50977"/>
    </source>
</evidence>
<dbReference type="Gene3D" id="1.10.357.10">
    <property type="entry name" value="Tetracycline Repressor, domain 2"/>
    <property type="match status" value="1"/>
</dbReference>
<dbReference type="InterPro" id="IPR001647">
    <property type="entry name" value="HTH_TetR"/>
</dbReference>
<dbReference type="PROSITE" id="PS50977">
    <property type="entry name" value="HTH_TETR_2"/>
    <property type="match status" value="1"/>
</dbReference>
<comment type="caution">
    <text evidence="4">The sequence shown here is derived from an EMBL/GenBank/DDBJ whole genome shotgun (WGS) entry which is preliminary data.</text>
</comment>